<dbReference type="Gene3D" id="1.20.1260.100">
    <property type="entry name" value="TspO/MBR protein"/>
    <property type="match status" value="1"/>
</dbReference>
<feature type="transmembrane region" description="Helical" evidence="1">
    <location>
        <begin position="163"/>
        <end position="181"/>
    </location>
</feature>
<feature type="transmembrane region" description="Helical" evidence="1">
    <location>
        <begin position="104"/>
        <end position="124"/>
    </location>
</feature>
<accession>A0A368YEI4</accession>
<evidence type="ECO:0000313" key="3">
    <source>
        <dbReference type="Proteomes" id="UP000253345"/>
    </source>
</evidence>
<dbReference type="EMBL" id="QPJL01000034">
    <property type="protein sequence ID" value="RCW78640.1"/>
    <property type="molecule type" value="Genomic_DNA"/>
</dbReference>
<feature type="transmembrane region" description="Helical" evidence="1">
    <location>
        <begin position="213"/>
        <end position="230"/>
    </location>
</feature>
<feature type="transmembrane region" description="Helical" evidence="1">
    <location>
        <begin position="136"/>
        <end position="157"/>
    </location>
</feature>
<name>A0A368YEI4_9RHOB</name>
<keyword evidence="1" id="KW-0472">Membrane</keyword>
<keyword evidence="1" id="KW-1133">Transmembrane helix</keyword>
<feature type="transmembrane region" description="Helical" evidence="1">
    <location>
        <begin position="48"/>
        <end position="69"/>
    </location>
</feature>
<dbReference type="AlphaFoldDB" id="A0A368YEI4"/>
<keyword evidence="1" id="KW-0812">Transmembrane</keyword>
<evidence type="ECO:0008006" key="4">
    <source>
        <dbReference type="Google" id="ProtNLM"/>
    </source>
</evidence>
<sequence>MMSRYLPHLTLLFAILFALSPLASDGFNGFKPDQFPVVQERWPVQPAGWAFSIWGLIYLWLIAGSAWGLRKASDNPDWQAMRMPLLISLFVGTFWIAAANASPTLATVMIIVMAVAAIIAFLHAGDRQPFWQVGPVGLYAGWLTAATGVAIAVLLSGYGIMSAGPAAILLILAVLAVALWVQSRRPAALTYSIAVGWALIGIVAVNWSAEYRHVALLTALGIAALAALYLSRGWRARGR</sequence>
<dbReference type="InterPro" id="IPR038330">
    <property type="entry name" value="TspO/MBR-related_sf"/>
</dbReference>
<evidence type="ECO:0000256" key="1">
    <source>
        <dbReference type="SAM" id="Phobius"/>
    </source>
</evidence>
<dbReference type="Proteomes" id="UP000253345">
    <property type="component" value="Unassembled WGS sequence"/>
</dbReference>
<organism evidence="2 3">
    <name type="scientific">Paracoccus lutimaris</name>
    <dbReference type="NCBI Taxonomy" id="1490030"/>
    <lineage>
        <taxon>Bacteria</taxon>
        <taxon>Pseudomonadati</taxon>
        <taxon>Pseudomonadota</taxon>
        <taxon>Alphaproteobacteria</taxon>
        <taxon>Rhodobacterales</taxon>
        <taxon>Paracoccaceae</taxon>
        <taxon>Paracoccus</taxon>
    </lineage>
</organism>
<dbReference type="RefSeq" id="WP_245948867.1">
    <property type="nucleotide sequence ID" value="NZ_QPJL01000034.1"/>
</dbReference>
<keyword evidence="3" id="KW-1185">Reference proteome</keyword>
<feature type="transmembrane region" description="Helical" evidence="1">
    <location>
        <begin position="81"/>
        <end position="98"/>
    </location>
</feature>
<reference evidence="2 3" key="1">
    <citation type="submission" date="2018-07" db="EMBL/GenBank/DDBJ databases">
        <title>Genomic Encyclopedia of Type Strains, Phase III (KMG-III): the genomes of soil and plant-associated and newly described type strains.</title>
        <authorList>
            <person name="Whitman W."/>
        </authorList>
    </citation>
    <scope>NUCLEOTIDE SEQUENCE [LARGE SCALE GENOMIC DNA]</scope>
    <source>
        <strain evidence="2 3">CECT 8525</strain>
    </source>
</reference>
<gene>
    <name evidence="2" type="ORF">DFP89_13414</name>
</gene>
<evidence type="ECO:0000313" key="2">
    <source>
        <dbReference type="EMBL" id="RCW78640.1"/>
    </source>
</evidence>
<proteinExistence type="predicted"/>
<feature type="transmembrane region" description="Helical" evidence="1">
    <location>
        <begin position="188"/>
        <end position="207"/>
    </location>
</feature>
<protein>
    <recommendedName>
        <fullName evidence="4">TspO/MBR related protein</fullName>
    </recommendedName>
</protein>
<comment type="caution">
    <text evidence="2">The sequence shown here is derived from an EMBL/GenBank/DDBJ whole genome shotgun (WGS) entry which is preliminary data.</text>
</comment>